<keyword evidence="3" id="KW-1185">Reference proteome</keyword>
<comment type="caution">
    <text evidence="2">The sequence shown here is derived from an EMBL/GenBank/DDBJ whole genome shotgun (WGS) entry which is preliminary data.</text>
</comment>
<name>A0ABT8FRW7_9MICO</name>
<feature type="region of interest" description="Disordered" evidence="1">
    <location>
        <begin position="97"/>
        <end position="196"/>
    </location>
</feature>
<sequence>MTRRRTVTPEGYAREELLSLPPSVRLTEISLRLYADDHGREKVNPRLMLASFYPLDESMSERTIDEHLLLLDDAGCIVLYDLDGSTFFALTEWPTIDRPKPSRFPEPPLANNSRSPRVSFVAGERESERERASESGPARTDRDAGSPPSPFCHAHRETGGTDEPCRGCGRARLQRKVWDDQRIARTAPADDPEEQR</sequence>
<gene>
    <name evidence="2" type="ORF">KZC48_05820</name>
</gene>
<organism evidence="2 3">
    <name type="scientific">Microbacterium aurantiacum</name>
    <dbReference type="NCBI Taxonomy" id="162393"/>
    <lineage>
        <taxon>Bacteria</taxon>
        <taxon>Bacillati</taxon>
        <taxon>Actinomycetota</taxon>
        <taxon>Actinomycetes</taxon>
        <taxon>Micrococcales</taxon>
        <taxon>Microbacteriaceae</taxon>
        <taxon>Microbacterium</taxon>
    </lineage>
</organism>
<evidence type="ECO:0000256" key="1">
    <source>
        <dbReference type="SAM" id="MobiDB-lite"/>
    </source>
</evidence>
<reference evidence="2" key="1">
    <citation type="submission" date="2021-06" db="EMBL/GenBank/DDBJ databases">
        <title>Genome-based taxonomic framework of Microbacterium strains isolated from marine environment, the description of four new species and reclassification of four preexisting species.</title>
        <authorList>
            <person name="Lee S.D."/>
            <person name="Kim S.-M."/>
            <person name="Byeon Y.-S."/>
            <person name="Yang H.L."/>
            <person name="Kim I.S."/>
        </authorList>
    </citation>
    <scope>NUCLEOTIDE SEQUENCE</scope>
    <source>
        <strain evidence="2">KACC 20510</strain>
    </source>
</reference>
<accession>A0ABT8FRW7</accession>
<feature type="compositionally biased region" description="Basic and acidic residues" evidence="1">
    <location>
        <begin position="154"/>
        <end position="165"/>
    </location>
</feature>
<feature type="compositionally biased region" description="Basic and acidic residues" evidence="1">
    <location>
        <begin position="123"/>
        <end position="144"/>
    </location>
</feature>
<proteinExistence type="predicted"/>
<dbReference type="RefSeq" id="WP_301133040.1">
    <property type="nucleotide sequence ID" value="NZ_BAAAUQ010000019.1"/>
</dbReference>
<evidence type="ECO:0000313" key="3">
    <source>
        <dbReference type="Proteomes" id="UP001172731"/>
    </source>
</evidence>
<protein>
    <submittedName>
        <fullName evidence="2">Uncharacterized protein</fullName>
    </submittedName>
</protein>
<dbReference type="Proteomes" id="UP001172731">
    <property type="component" value="Unassembled WGS sequence"/>
</dbReference>
<dbReference type="EMBL" id="JAHWXI010000004">
    <property type="protein sequence ID" value="MDN4463915.1"/>
    <property type="molecule type" value="Genomic_DNA"/>
</dbReference>
<evidence type="ECO:0000313" key="2">
    <source>
        <dbReference type="EMBL" id="MDN4463915.1"/>
    </source>
</evidence>